<dbReference type="PROSITE" id="PS51257">
    <property type="entry name" value="PROKAR_LIPOPROTEIN"/>
    <property type="match status" value="1"/>
</dbReference>
<name>A0A085N722_9BILA</name>
<feature type="chain" id="PRO_5011842732" evidence="1">
    <location>
        <begin position="16"/>
        <end position="117"/>
    </location>
</feature>
<dbReference type="AlphaFoldDB" id="A0A085N722"/>
<sequence length="117" mass="13753">MKVVAILLIVGAVSCKNHTIQFEPTQNVSELPEMLIRANQLSTYFTKQQYDKGAVEKLGRLEGRCTGKCDQLFNLTRVFVKWTKEKALECMMKCYKKVVIKIEKKYNLDWNYIYNEY</sequence>
<reference evidence="3 4" key="1">
    <citation type="journal article" date="2014" name="Nat. Genet.">
        <title>Genome and transcriptome of the porcine whipworm Trichuris suis.</title>
        <authorList>
            <person name="Jex A.R."/>
            <person name="Nejsum P."/>
            <person name="Schwarz E.M."/>
            <person name="Hu L."/>
            <person name="Young N.D."/>
            <person name="Hall R.S."/>
            <person name="Korhonen P.K."/>
            <person name="Liao S."/>
            <person name="Thamsborg S."/>
            <person name="Xia J."/>
            <person name="Xu P."/>
            <person name="Wang S."/>
            <person name="Scheerlinck J.P."/>
            <person name="Hofmann A."/>
            <person name="Sternberg P.W."/>
            <person name="Wang J."/>
            <person name="Gasser R.B."/>
        </authorList>
    </citation>
    <scope>NUCLEOTIDE SEQUENCE [LARGE SCALE GENOMIC DNA]</scope>
    <source>
        <strain evidence="3">DCEP-RM93F</strain>
        <strain evidence="2">DCEP-RM93M</strain>
    </source>
</reference>
<evidence type="ECO:0000256" key="1">
    <source>
        <dbReference type="SAM" id="SignalP"/>
    </source>
</evidence>
<dbReference type="EMBL" id="KL367541">
    <property type="protein sequence ID" value="KFD65268.1"/>
    <property type="molecule type" value="Genomic_DNA"/>
</dbReference>
<organism evidence="3">
    <name type="scientific">Trichuris suis</name>
    <name type="common">pig whipworm</name>
    <dbReference type="NCBI Taxonomy" id="68888"/>
    <lineage>
        <taxon>Eukaryota</taxon>
        <taxon>Metazoa</taxon>
        <taxon>Ecdysozoa</taxon>
        <taxon>Nematoda</taxon>
        <taxon>Enoplea</taxon>
        <taxon>Dorylaimia</taxon>
        <taxon>Trichinellida</taxon>
        <taxon>Trichuridae</taxon>
        <taxon>Trichuris</taxon>
    </lineage>
</organism>
<dbReference type="EMBL" id="KL363184">
    <property type="protein sequence ID" value="KFD58423.1"/>
    <property type="molecule type" value="Genomic_DNA"/>
</dbReference>
<keyword evidence="1" id="KW-0732">Signal</keyword>
<evidence type="ECO:0000313" key="4">
    <source>
        <dbReference type="Proteomes" id="UP000030764"/>
    </source>
</evidence>
<evidence type="ECO:0000313" key="3">
    <source>
        <dbReference type="EMBL" id="KFD65268.1"/>
    </source>
</evidence>
<feature type="signal peptide" evidence="1">
    <location>
        <begin position="1"/>
        <end position="15"/>
    </location>
</feature>
<proteinExistence type="predicted"/>
<dbReference type="Proteomes" id="UP000030764">
    <property type="component" value="Unassembled WGS sequence"/>
</dbReference>
<accession>A0A085N722</accession>
<gene>
    <name evidence="2" type="ORF">M513_00649</name>
    <name evidence="3" type="ORF">M514_00649</name>
</gene>
<protein>
    <submittedName>
        <fullName evidence="3">Uncharacterized protein</fullName>
    </submittedName>
</protein>
<keyword evidence="4" id="KW-1185">Reference proteome</keyword>
<dbReference type="Proteomes" id="UP000030758">
    <property type="component" value="Unassembled WGS sequence"/>
</dbReference>
<evidence type="ECO:0000313" key="2">
    <source>
        <dbReference type="EMBL" id="KFD58423.1"/>
    </source>
</evidence>